<evidence type="ECO:0000313" key="3">
    <source>
        <dbReference type="Proteomes" id="UP001607302"/>
    </source>
</evidence>
<evidence type="ECO:0000256" key="1">
    <source>
        <dbReference type="SAM" id="MobiDB-lite"/>
    </source>
</evidence>
<dbReference type="Proteomes" id="UP001607302">
    <property type="component" value="Unassembled WGS sequence"/>
</dbReference>
<sequence>MALKLGKLRNPSESLRSSERYQSTRPDLISLSAEASRFRSSCGTGCGSFYYPLGNTFNAIELNLSNIESIVLNIIPHNYVTDDFKYCLLSYVRCLKDQGRSSFKETIIVVFQNSIRKL</sequence>
<keyword evidence="3" id="KW-1185">Reference proteome</keyword>
<evidence type="ECO:0000313" key="2">
    <source>
        <dbReference type="EMBL" id="KAL2735304.1"/>
    </source>
</evidence>
<reference evidence="2 3" key="1">
    <citation type="journal article" date="2024" name="Ann. Entomol. Soc. Am.">
        <title>Genomic analyses of the southern and eastern yellowjacket wasps (Hymenoptera: Vespidae) reveal evolutionary signatures of social life.</title>
        <authorList>
            <person name="Catto M.A."/>
            <person name="Caine P.B."/>
            <person name="Orr S.E."/>
            <person name="Hunt B.G."/>
            <person name="Goodisman M.A.D."/>
        </authorList>
    </citation>
    <scope>NUCLEOTIDE SEQUENCE [LARGE SCALE GENOMIC DNA]</scope>
    <source>
        <strain evidence="2">233</strain>
        <tissue evidence="2">Head and thorax</tissue>
    </source>
</reference>
<organism evidence="2 3">
    <name type="scientific">Vespula squamosa</name>
    <name type="common">Southern yellow jacket</name>
    <name type="synonym">Wasp</name>
    <dbReference type="NCBI Taxonomy" id="30214"/>
    <lineage>
        <taxon>Eukaryota</taxon>
        <taxon>Metazoa</taxon>
        <taxon>Ecdysozoa</taxon>
        <taxon>Arthropoda</taxon>
        <taxon>Hexapoda</taxon>
        <taxon>Insecta</taxon>
        <taxon>Pterygota</taxon>
        <taxon>Neoptera</taxon>
        <taxon>Endopterygota</taxon>
        <taxon>Hymenoptera</taxon>
        <taxon>Apocrita</taxon>
        <taxon>Aculeata</taxon>
        <taxon>Vespoidea</taxon>
        <taxon>Vespidae</taxon>
        <taxon>Vespinae</taxon>
        <taxon>Vespula</taxon>
    </lineage>
</organism>
<comment type="caution">
    <text evidence="2">The sequence shown here is derived from an EMBL/GenBank/DDBJ whole genome shotgun (WGS) entry which is preliminary data.</text>
</comment>
<dbReference type="EMBL" id="JAUDFV010000064">
    <property type="protein sequence ID" value="KAL2735304.1"/>
    <property type="molecule type" value="Genomic_DNA"/>
</dbReference>
<protein>
    <submittedName>
        <fullName evidence="2">Uncharacterized protein</fullName>
    </submittedName>
</protein>
<feature type="compositionally biased region" description="Polar residues" evidence="1">
    <location>
        <begin position="11"/>
        <end position="22"/>
    </location>
</feature>
<accession>A0ABD2BRA2</accession>
<gene>
    <name evidence="2" type="ORF">V1478_002944</name>
</gene>
<proteinExistence type="predicted"/>
<feature type="region of interest" description="Disordered" evidence="1">
    <location>
        <begin position="1"/>
        <end position="22"/>
    </location>
</feature>
<dbReference type="AlphaFoldDB" id="A0ABD2BRA2"/>
<name>A0ABD2BRA2_VESSQ</name>